<sequence length="217" mass="23896">MQRKVCGLTQPDNIEAVLGLGVDYVGFIFYSKSKRYAESPVLKKWVAEHQDLFADVAKVGVFVNAEVDYVLNTVHDYELDYVQLHGAESPGYCQELKLLWSVNTLRGAKIVKAFSVDQNFNFATTLAYASSCAFFVFDTGGQADHGGTGVKWDWDKLREYEGTTPFLLSGGIGPADAAKINVIDHQQLLGVDVNSRFEVSPGNKDVDALSVFLAELD</sequence>
<keyword evidence="6 9" id="KW-0822">Tryptophan biosynthesis</keyword>
<dbReference type="SUPFAM" id="SSF51366">
    <property type="entry name" value="Ribulose-phoshate binding barrel"/>
    <property type="match status" value="1"/>
</dbReference>
<evidence type="ECO:0000259" key="10">
    <source>
        <dbReference type="Pfam" id="PF00697"/>
    </source>
</evidence>
<dbReference type="Pfam" id="PF00697">
    <property type="entry name" value="PRAI"/>
    <property type="match status" value="1"/>
</dbReference>
<name>A0ABX0X949_9BACT</name>
<dbReference type="CDD" id="cd00405">
    <property type="entry name" value="PRAI"/>
    <property type="match status" value="1"/>
</dbReference>
<evidence type="ECO:0000256" key="5">
    <source>
        <dbReference type="ARBA" id="ARBA00022605"/>
    </source>
</evidence>
<dbReference type="InterPro" id="IPR013785">
    <property type="entry name" value="Aldolase_TIM"/>
</dbReference>
<comment type="pathway">
    <text evidence="2 9">Amino-acid biosynthesis; L-tryptophan biosynthesis; L-tryptophan from chorismate: step 3/5.</text>
</comment>
<keyword evidence="8 9" id="KW-0413">Isomerase</keyword>
<evidence type="ECO:0000256" key="7">
    <source>
        <dbReference type="ARBA" id="ARBA00023141"/>
    </source>
</evidence>
<evidence type="ECO:0000256" key="4">
    <source>
        <dbReference type="ARBA" id="ARBA00022272"/>
    </source>
</evidence>
<comment type="caution">
    <text evidence="11">The sequence shown here is derived from an EMBL/GenBank/DDBJ whole genome shotgun (WGS) entry which is preliminary data.</text>
</comment>
<dbReference type="GO" id="GO:0004640">
    <property type="term" value="F:phosphoribosylanthranilate isomerase activity"/>
    <property type="evidence" value="ECO:0007669"/>
    <property type="project" value="UniProtKB-EC"/>
</dbReference>
<dbReference type="Gene3D" id="3.20.20.70">
    <property type="entry name" value="Aldolase class I"/>
    <property type="match status" value="1"/>
</dbReference>
<gene>
    <name evidence="9" type="primary">trpF</name>
    <name evidence="11" type="ORF">GGR27_000788</name>
</gene>
<evidence type="ECO:0000256" key="2">
    <source>
        <dbReference type="ARBA" id="ARBA00004664"/>
    </source>
</evidence>
<dbReference type="Proteomes" id="UP000770785">
    <property type="component" value="Unassembled WGS sequence"/>
</dbReference>
<dbReference type="EMBL" id="JAATJH010000001">
    <property type="protein sequence ID" value="NJC25307.1"/>
    <property type="molecule type" value="Genomic_DNA"/>
</dbReference>
<accession>A0ABX0X949</accession>
<protein>
    <recommendedName>
        <fullName evidence="4 9">N-(5'-phosphoribosyl)anthranilate isomerase</fullName>
        <shortName evidence="9">PRAI</shortName>
        <ecNumber evidence="3 9">5.3.1.24</ecNumber>
    </recommendedName>
</protein>
<dbReference type="PANTHER" id="PTHR42894">
    <property type="entry name" value="N-(5'-PHOSPHORIBOSYL)ANTHRANILATE ISOMERASE"/>
    <property type="match status" value="1"/>
</dbReference>
<evidence type="ECO:0000256" key="8">
    <source>
        <dbReference type="ARBA" id="ARBA00023235"/>
    </source>
</evidence>
<keyword evidence="12" id="KW-1185">Reference proteome</keyword>
<keyword evidence="7 9" id="KW-0057">Aromatic amino acid biosynthesis</keyword>
<proteinExistence type="inferred from homology"/>
<organism evidence="11 12">
    <name type="scientific">Neolewinella antarctica</name>
    <dbReference type="NCBI Taxonomy" id="442734"/>
    <lineage>
        <taxon>Bacteria</taxon>
        <taxon>Pseudomonadati</taxon>
        <taxon>Bacteroidota</taxon>
        <taxon>Saprospiria</taxon>
        <taxon>Saprospirales</taxon>
        <taxon>Lewinellaceae</taxon>
        <taxon>Neolewinella</taxon>
    </lineage>
</organism>
<dbReference type="InterPro" id="IPR001240">
    <property type="entry name" value="PRAI_dom"/>
</dbReference>
<evidence type="ECO:0000313" key="12">
    <source>
        <dbReference type="Proteomes" id="UP000770785"/>
    </source>
</evidence>
<dbReference type="InterPro" id="IPR044643">
    <property type="entry name" value="TrpF_fam"/>
</dbReference>
<comment type="similarity">
    <text evidence="9">Belongs to the TrpF family.</text>
</comment>
<dbReference type="PANTHER" id="PTHR42894:SF1">
    <property type="entry name" value="N-(5'-PHOSPHORIBOSYL)ANTHRANILATE ISOMERASE"/>
    <property type="match status" value="1"/>
</dbReference>
<evidence type="ECO:0000256" key="6">
    <source>
        <dbReference type="ARBA" id="ARBA00022822"/>
    </source>
</evidence>
<evidence type="ECO:0000256" key="3">
    <source>
        <dbReference type="ARBA" id="ARBA00012572"/>
    </source>
</evidence>
<comment type="catalytic activity">
    <reaction evidence="1 9">
        <text>N-(5-phospho-beta-D-ribosyl)anthranilate = 1-(2-carboxyphenylamino)-1-deoxy-D-ribulose 5-phosphate</text>
        <dbReference type="Rhea" id="RHEA:21540"/>
        <dbReference type="ChEBI" id="CHEBI:18277"/>
        <dbReference type="ChEBI" id="CHEBI:58613"/>
        <dbReference type="EC" id="5.3.1.24"/>
    </reaction>
</comment>
<reference evidence="11 12" key="1">
    <citation type="submission" date="2020-03" db="EMBL/GenBank/DDBJ databases">
        <title>Genomic Encyclopedia of Type Strains, Phase IV (KMG-IV): sequencing the most valuable type-strain genomes for metagenomic binning, comparative biology and taxonomic classification.</title>
        <authorList>
            <person name="Goeker M."/>
        </authorList>
    </citation>
    <scope>NUCLEOTIDE SEQUENCE [LARGE SCALE GENOMIC DNA]</scope>
    <source>
        <strain evidence="11 12">DSM 105096</strain>
    </source>
</reference>
<dbReference type="InterPro" id="IPR011060">
    <property type="entry name" value="RibuloseP-bd_barrel"/>
</dbReference>
<dbReference type="RefSeq" id="WP_168036065.1">
    <property type="nucleotide sequence ID" value="NZ_JAATJH010000001.1"/>
</dbReference>
<evidence type="ECO:0000313" key="11">
    <source>
        <dbReference type="EMBL" id="NJC25307.1"/>
    </source>
</evidence>
<dbReference type="HAMAP" id="MF_00135">
    <property type="entry name" value="PRAI"/>
    <property type="match status" value="1"/>
</dbReference>
<feature type="domain" description="N-(5'phosphoribosyl) anthranilate isomerase (PRAI)" evidence="10">
    <location>
        <begin position="4"/>
        <end position="213"/>
    </location>
</feature>
<evidence type="ECO:0000256" key="1">
    <source>
        <dbReference type="ARBA" id="ARBA00001164"/>
    </source>
</evidence>
<dbReference type="EC" id="5.3.1.24" evidence="3 9"/>
<evidence type="ECO:0000256" key="9">
    <source>
        <dbReference type="HAMAP-Rule" id="MF_00135"/>
    </source>
</evidence>
<keyword evidence="5 9" id="KW-0028">Amino-acid biosynthesis</keyword>